<evidence type="ECO:0000313" key="2">
    <source>
        <dbReference type="Proteomes" id="UP000051913"/>
    </source>
</evidence>
<keyword evidence="2" id="KW-1185">Reference proteome</keyword>
<protein>
    <submittedName>
        <fullName evidence="1">Uncharacterized protein</fullName>
    </submittedName>
</protein>
<dbReference type="STRING" id="1518501.CQ10_28740"/>
<proteinExistence type="predicted"/>
<gene>
    <name evidence="1" type="ORF">CP49_40220</name>
</gene>
<dbReference type="Proteomes" id="UP000051913">
    <property type="component" value="Unassembled WGS sequence"/>
</dbReference>
<dbReference type="AlphaFoldDB" id="A0A0R3KXQ5"/>
<name>A0A0R3KXQ5_9BRAD</name>
<evidence type="ECO:0000313" key="1">
    <source>
        <dbReference type="EMBL" id="KRR02674.1"/>
    </source>
</evidence>
<organism evidence="1 2">
    <name type="scientific">Bradyrhizobium valentinum</name>
    <dbReference type="NCBI Taxonomy" id="1518501"/>
    <lineage>
        <taxon>Bacteria</taxon>
        <taxon>Pseudomonadati</taxon>
        <taxon>Pseudomonadota</taxon>
        <taxon>Alphaproteobacteria</taxon>
        <taxon>Hyphomicrobiales</taxon>
        <taxon>Nitrobacteraceae</taxon>
        <taxon>Bradyrhizobium</taxon>
    </lineage>
</organism>
<reference evidence="1 2" key="1">
    <citation type="submission" date="2014-03" db="EMBL/GenBank/DDBJ databases">
        <title>Bradyrhizobium valentinum sp. nov., isolated from effective nodules of Lupinus mariae-josephae, a lupine endemic of basic-lime soils in Eastern Spain.</title>
        <authorList>
            <person name="Duran D."/>
            <person name="Rey L."/>
            <person name="Navarro A."/>
            <person name="Busquets A."/>
            <person name="Imperial J."/>
            <person name="Ruiz-Argueso T."/>
        </authorList>
    </citation>
    <scope>NUCLEOTIDE SEQUENCE [LARGE SCALE GENOMIC DNA]</scope>
    <source>
        <strain evidence="1 2">LmjM3</strain>
    </source>
</reference>
<comment type="caution">
    <text evidence="1">The sequence shown here is derived from an EMBL/GenBank/DDBJ whole genome shotgun (WGS) entry which is preliminary data.</text>
</comment>
<dbReference type="EMBL" id="LLXX01000147">
    <property type="protein sequence ID" value="KRR02674.1"/>
    <property type="molecule type" value="Genomic_DNA"/>
</dbReference>
<accession>A0A0R3KXQ5</accession>
<sequence>MGWRRGRGPPSMLKWLRRILAVLAILIALSVLMPLAYIEGACRPASSATASAAPAVTLPAIGEPGYRRKLNNTFFTFPEWYIVYSFEDFGRFLDRSSESHFNYLSHIFGFWRSFCTINRAVPATGESLAEVKTMIYVIGISYSLEYAVKGFYENTIGRVFEWIRGEKRTPQDEFGRAVLQDYAAFLYTVPWYKYPFQKKLDGLMAISAPTPSSLRSRERDFVLGAEYFVKIGYAALIQKALDASNDTEPRDIMFAVATLPPELLAKEPHIKPIRALNAQWQLVQTPRYKAFTGILQRLLDQGYGVAEIAGNHDILITVIAPDAAKLDIKGTTELFSLELDAKPGFRRAGLKARIDRLLDINRELKARGANIEHFYDY</sequence>